<accession>A0A835T3D2</accession>
<feature type="compositionally biased region" description="Gly residues" evidence="3">
    <location>
        <begin position="136"/>
        <end position="158"/>
    </location>
</feature>
<protein>
    <recommendedName>
        <fullName evidence="4">Pseudouridine synthase RsuA/RluA-like domain-containing protein</fullName>
    </recommendedName>
</protein>
<dbReference type="PANTHER" id="PTHR21600:SF88">
    <property type="entry name" value="RNA PSEUDOURIDINE SYNTHASE 5"/>
    <property type="match status" value="1"/>
</dbReference>
<dbReference type="InterPro" id="IPR006145">
    <property type="entry name" value="PsdUridine_synth_RsuA/RluA"/>
</dbReference>
<dbReference type="GO" id="GO:0009982">
    <property type="term" value="F:pseudouridine synthase activity"/>
    <property type="evidence" value="ECO:0007669"/>
    <property type="project" value="InterPro"/>
</dbReference>
<sequence length="630" mass="64273">MVRIDTGAWPAQNEGFVFRDWIKSRHAGQGLAHFYASVHPASASPAEWEARIRNGQVAINGVEVLDPTRVLRVGDVVSYRRLPWVEPPAPCHVDVVYEDADMVALSKPSGLQVLPAAMFHQRTVLSLLRRHYGDSDSGGGGGSRDGGGGEGGRAGGGEATHTANAAAGAGGSGGGSSGVEATAGLSLGSEEAVGCGGETGVCSCSYTGPAAGGAAQVTKQEGQHRQQKQPQSQQLQRQRLAVPAPVHRLGRGTSGLLLCARTPEARRRLTELMTSKTVAAAEAAAAAATTATAAAATAATAAAAAQVAEQLATASLPTASSDCEPSSSVAAAISGVACGRGRTAAPAASVSGSAAAACCETPPPQPQQSPPQPPPPPPPPLRKLYRALVQGRVPADQGRVDVPIGPIPHPGVDRGLFAVTPDGKPAASVWRVLERRGPTASQRPPTSPTPARPGGGADSGAAGAAAAAADVGTARTAGRGATEGGERRADGGDAAEEECTLMEVEILTGRPHQIRIHMAALGHPLVGDPLYGVGGRPRVGVDAAALADEEGGGGVGELEYGGYGRPGDCGYHLHSLELHLPHPTSGRPLVLRAPPPPLLMTRQERELELEREEEQEGEGLQQRERGQGER</sequence>
<dbReference type="PROSITE" id="PS01129">
    <property type="entry name" value="PSI_RLU"/>
    <property type="match status" value="1"/>
</dbReference>
<dbReference type="Gene3D" id="3.30.2350.10">
    <property type="entry name" value="Pseudouridine synthase"/>
    <property type="match status" value="2"/>
</dbReference>
<dbReference type="InterPro" id="IPR006224">
    <property type="entry name" value="PsdUridine_synth_RluA-like_CS"/>
</dbReference>
<feature type="compositionally biased region" description="Basic and acidic residues" evidence="3">
    <location>
        <begin position="621"/>
        <end position="630"/>
    </location>
</feature>
<gene>
    <name evidence="5" type="ORF">HYH02_012817</name>
</gene>
<dbReference type="InterPro" id="IPR050188">
    <property type="entry name" value="RluA_PseudoU_synthase"/>
</dbReference>
<proteinExistence type="predicted"/>
<evidence type="ECO:0000256" key="3">
    <source>
        <dbReference type="SAM" id="MobiDB-lite"/>
    </source>
</evidence>
<feature type="domain" description="Pseudouridine synthase RsuA/RluA-like" evidence="4">
    <location>
        <begin position="382"/>
        <end position="520"/>
    </location>
</feature>
<dbReference type="SUPFAM" id="SSF55120">
    <property type="entry name" value="Pseudouridine synthase"/>
    <property type="match status" value="2"/>
</dbReference>
<feature type="compositionally biased region" description="Pro residues" evidence="3">
    <location>
        <begin position="361"/>
        <end position="381"/>
    </location>
</feature>
<evidence type="ECO:0000256" key="1">
    <source>
        <dbReference type="ARBA" id="ARBA00000073"/>
    </source>
</evidence>
<feature type="domain" description="Pseudouridine synthase RsuA/RluA-like" evidence="4">
    <location>
        <begin position="221"/>
        <end position="278"/>
    </location>
</feature>
<organism evidence="5 6">
    <name type="scientific">Chlamydomonas schloesseri</name>
    <dbReference type="NCBI Taxonomy" id="2026947"/>
    <lineage>
        <taxon>Eukaryota</taxon>
        <taxon>Viridiplantae</taxon>
        <taxon>Chlorophyta</taxon>
        <taxon>core chlorophytes</taxon>
        <taxon>Chlorophyceae</taxon>
        <taxon>CS clade</taxon>
        <taxon>Chlamydomonadales</taxon>
        <taxon>Chlamydomonadaceae</taxon>
        <taxon>Chlamydomonas</taxon>
    </lineage>
</organism>
<feature type="compositionally biased region" description="Gly residues" evidence="3">
    <location>
        <begin position="168"/>
        <end position="177"/>
    </location>
</feature>
<dbReference type="PROSITE" id="PS50889">
    <property type="entry name" value="S4"/>
    <property type="match status" value="1"/>
</dbReference>
<feature type="region of interest" description="Disordered" evidence="3">
    <location>
        <begin position="586"/>
        <end position="630"/>
    </location>
</feature>
<dbReference type="InterPro" id="IPR020103">
    <property type="entry name" value="PsdUridine_synth_cat_dom_sf"/>
</dbReference>
<comment type="catalytic activity">
    <reaction evidence="1">
        <text>a uridine in RNA = a pseudouridine in RNA</text>
        <dbReference type="Rhea" id="RHEA:48348"/>
        <dbReference type="Rhea" id="RHEA-COMP:12068"/>
        <dbReference type="Rhea" id="RHEA-COMP:12069"/>
        <dbReference type="ChEBI" id="CHEBI:65314"/>
        <dbReference type="ChEBI" id="CHEBI:65315"/>
    </reaction>
</comment>
<dbReference type="CDD" id="cd02869">
    <property type="entry name" value="PseudoU_synth_RluA_like"/>
    <property type="match status" value="1"/>
</dbReference>
<dbReference type="AlphaFoldDB" id="A0A835T3D2"/>
<name>A0A835T3D2_9CHLO</name>
<feature type="compositionally biased region" description="Low complexity" evidence="3">
    <location>
        <begin position="459"/>
        <end position="480"/>
    </location>
</feature>
<evidence type="ECO:0000259" key="4">
    <source>
        <dbReference type="Pfam" id="PF00849"/>
    </source>
</evidence>
<feature type="region of interest" description="Disordered" evidence="3">
    <location>
        <begin position="215"/>
        <end position="240"/>
    </location>
</feature>
<feature type="region of interest" description="Disordered" evidence="3">
    <location>
        <begin position="133"/>
        <end position="178"/>
    </location>
</feature>
<dbReference type="GO" id="GO:0000455">
    <property type="term" value="P:enzyme-directed rRNA pseudouridine synthesis"/>
    <property type="evidence" value="ECO:0007669"/>
    <property type="project" value="TreeGrafter"/>
</dbReference>
<evidence type="ECO:0000313" key="6">
    <source>
        <dbReference type="Proteomes" id="UP000613740"/>
    </source>
</evidence>
<dbReference type="PANTHER" id="PTHR21600">
    <property type="entry name" value="MITOCHONDRIAL RNA PSEUDOURIDINE SYNTHASE"/>
    <property type="match status" value="1"/>
</dbReference>
<evidence type="ECO:0000313" key="5">
    <source>
        <dbReference type="EMBL" id="KAG2433114.1"/>
    </source>
</evidence>
<dbReference type="CDD" id="cd00165">
    <property type="entry name" value="S4"/>
    <property type="match status" value="1"/>
</dbReference>
<keyword evidence="2" id="KW-0694">RNA-binding</keyword>
<dbReference type="Proteomes" id="UP000613740">
    <property type="component" value="Unassembled WGS sequence"/>
</dbReference>
<feature type="region of interest" description="Disordered" evidence="3">
    <location>
        <begin position="434"/>
        <end position="494"/>
    </location>
</feature>
<comment type="caution">
    <text evidence="5">The sequence shown here is derived from an EMBL/GenBank/DDBJ whole genome shotgun (WGS) entry which is preliminary data.</text>
</comment>
<feature type="compositionally biased region" description="Low complexity" evidence="3">
    <location>
        <begin position="228"/>
        <end position="239"/>
    </location>
</feature>
<dbReference type="OrthoDB" id="428658at2759"/>
<keyword evidence="6" id="KW-1185">Reference proteome</keyword>
<dbReference type="GO" id="GO:0003723">
    <property type="term" value="F:RNA binding"/>
    <property type="evidence" value="ECO:0007669"/>
    <property type="project" value="UniProtKB-KW"/>
</dbReference>
<reference evidence="5" key="1">
    <citation type="journal article" date="2020" name="bioRxiv">
        <title>Comparative genomics of Chlamydomonas.</title>
        <authorList>
            <person name="Craig R.J."/>
            <person name="Hasan A.R."/>
            <person name="Ness R.W."/>
            <person name="Keightley P.D."/>
        </authorList>
    </citation>
    <scope>NUCLEOTIDE SEQUENCE</scope>
    <source>
        <strain evidence="5">CCAP 11/173</strain>
    </source>
</reference>
<dbReference type="EMBL" id="JAEHOD010000064">
    <property type="protein sequence ID" value="KAG2433114.1"/>
    <property type="molecule type" value="Genomic_DNA"/>
</dbReference>
<feature type="region of interest" description="Disordered" evidence="3">
    <location>
        <begin position="356"/>
        <end position="383"/>
    </location>
</feature>
<evidence type="ECO:0000256" key="2">
    <source>
        <dbReference type="PROSITE-ProRule" id="PRU00182"/>
    </source>
</evidence>
<dbReference type="Pfam" id="PF00849">
    <property type="entry name" value="PseudoU_synth_2"/>
    <property type="match status" value="2"/>
</dbReference>